<sequence length="135" mass="15174">MSGEGRGGEEAVACNEVFCFQVGFPMHNMIPCLIRHVGISASTGMPYSPPIAFRTTPRDNPGKNERTEMREALCHKCTKWVAVEGIKAVESKVKEIFWWKHAAVCHQNSTIEDEGEVYEKDEVYERLVSLVQTDA</sequence>
<dbReference type="PANTHER" id="PTHR28125:SF2">
    <property type="entry name" value="MEIOTIC EXPRESSION UP-REGULATED PROTEIN 26"/>
    <property type="match status" value="1"/>
</dbReference>
<organism evidence="2 3">
    <name type="scientific">Hypsizygus marmoreus</name>
    <name type="common">White beech mushroom</name>
    <name type="synonym">Agaricus marmoreus</name>
    <dbReference type="NCBI Taxonomy" id="39966"/>
    <lineage>
        <taxon>Eukaryota</taxon>
        <taxon>Fungi</taxon>
        <taxon>Dikarya</taxon>
        <taxon>Basidiomycota</taxon>
        <taxon>Agaricomycotina</taxon>
        <taxon>Agaricomycetes</taxon>
        <taxon>Agaricomycetidae</taxon>
        <taxon>Agaricales</taxon>
        <taxon>Tricholomatineae</taxon>
        <taxon>Lyophyllaceae</taxon>
        <taxon>Hypsizygus</taxon>
    </lineage>
</organism>
<dbReference type="EMBL" id="LUEZ02000051">
    <property type="protein sequence ID" value="RDB22396.1"/>
    <property type="molecule type" value="Genomic_DNA"/>
</dbReference>
<evidence type="ECO:0000313" key="3">
    <source>
        <dbReference type="Proteomes" id="UP000076154"/>
    </source>
</evidence>
<dbReference type="OrthoDB" id="5595379at2759"/>
<dbReference type="InParanoid" id="A0A369JUG1"/>
<dbReference type="PANTHER" id="PTHR28125">
    <property type="entry name" value="MEIOTIC EXPRESSION UP-REGULATED PROTEIN 26"/>
    <property type="match status" value="1"/>
</dbReference>
<evidence type="ECO:0000259" key="1">
    <source>
        <dbReference type="Pfam" id="PF14616"/>
    </source>
</evidence>
<dbReference type="STRING" id="39966.A0A369JUG1"/>
<dbReference type="Pfam" id="PF14616">
    <property type="entry name" value="Rua1_C"/>
    <property type="match status" value="1"/>
</dbReference>
<dbReference type="Proteomes" id="UP000076154">
    <property type="component" value="Unassembled WGS sequence"/>
</dbReference>
<comment type="caution">
    <text evidence="2">The sequence shown here is derived from an EMBL/GenBank/DDBJ whole genome shotgun (WGS) entry which is preliminary data.</text>
</comment>
<keyword evidence="3" id="KW-1185">Reference proteome</keyword>
<feature type="domain" description="Transcription regulator Rua1 C-terminal" evidence="1">
    <location>
        <begin position="36"/>
        <end position="106"/>
    </location>
</feature>
<dbReference type="InterPro" id="IPR028012">
    <property type="entry name" value="Rua1_C"/>
</dbReference>
<reference evidence="2" key="1">
    <citation type="submission" date="2018-04" db="EMBL/GenBank/DDBJ databases">
        <title>Whole genome sequencing of Hypsizygus marmoreus.</title>
        <authorList>
            <person name="Choi I.-G."/>
            <person name="Min B."/>
            <person name="Kim J.-G."/>
            <person name="Kim S."/>
            <person name="Oh Y.-L."/>
            <person name="Kong W.-S."/>
            <person name="Park H."/>
            <person name="Jeong J."/>
            <person name="Song E.-S."/>
        </authorList>
    </citation>
    <scope>NUCLEOTIDE SEQUENCE [LARGE SCALE GENOMIC DNA]</scope>
    <source>
        <strain evidence="2">51987-8</strain>
    </source>
</reference>
<dbReference type="AlphaFoldDB" id="A0A369JUG1"/>
<proteinExistence type="predicted"/>
<gene>
    <name evidence="2" type="ORF">Hypma_010503</name>
</gene>
<evidence type="ECO:0000313" key="2">
    <source>
        <dbReference type="EMBL" id="RDB22396.1"/>
    </source>
</evidence>
<accession>A0A369JUG1</accession>
<protein>
    <recommendedName>
        <fullName evidence="1">Transcription regulator Rua1 C-terminal domain-containing protein</fullName>
    </recommendedName>
</protein>
<name>A0A369JUG1_HYPMA</name>